<dbReference type="Pfam" id="PF18818">
    <property type="entry name" value="MPTase-PolyVal"/>
    <property type="match status" value="1"/>
</dbReference>
<protein>
    <submittedName>
        <fullName evidence="2">Antirestriction protein</fullName>
    </submittedName>
</protein>
<reference evidence="2" key="2">
    <citation type="journal article" date="2014" name="ISME J.">
        <title>Microbial stratification in low pH oxic and suboxic macroscopic growths along an acid mine drainage.</title>
        <authorList>
            <person name="Mendez-Garcia C."/>
            <person name="Mesa V."/>
            <person name="Sprenger R.R."/>
            <person name="Richter M."/>
            <person name="Diez M.S."/>
            <person name="Solano J."/>
            <person name="Bargiela R."/>
            <person name="Golyshina O.V."/>
            <person name="Manteca A."/>
            <person name="Ramos J.L."/>
            <person name="Gallego J.R."/>
            <person name="Llorente I."/>
            <person name="Martins Dos Santos V.A."/>
            <person name="Jensen O.N."/>
            <person name="Pelaez A.I."/>
            <person name="Sanchez J."/>
            <person name="Ferrer M."/>
        </authorList>
    </citation>
    <scope>NUCLEOTIDE SEQUENCE</scope>
</reference>
<organism evidence="2">
    <name type="scientific">mine drainage metagenome</name>
    <dbReference type="NCBI Taxonomy" id="410659"/>
    <lineage>
        <taxon>unclassified sequences</taxon>
        <taxon>metagenomes</taxon>
        <taxon>ecological metagenomes</taxon>
    </lineage>
</organism>
<dbReference type="EMBL" id="AUZZ01004274">
    <property type="protein sequence ID" value="EQD54206.1"/>
    <property type="molecule type" value="Genomic_DNA"/>
</dbReference>
<evidence type="ECO:0000259" key="1">
    <source>
        <dbReference type="Pfam" id="PF18818"/>
    </source>
</evidence>
<dbReference type="InterPro" id="IPR041459">
    <property type="entry name" value="MPTase-PolyVal"/>
</dbReference>
<feature type="non-terminal residue" evidence="2">
    <location>
        <position position="1"/>
    </location>
</feature>
<proteinExistence type="predicted"/>
<comment type="caution">
    <text evidence="2">The sequence shown here is derived from an EMBL/GenBank/DDBJ whole genome shotgun (WGS) entry which is preliminary data.</text>
</comment>
<dbReference type="AlphaFoldDB" id="T1A0Y9"/>
<evidence type="ECO:0000313" key="2">
    <source>
        <dbReference type="EMBL" id="EQD54206.1"/>
    </source>
</evidence>
<reference evidence="2" key="1">
    <citation type="submission" date="2013-08" db="EMBL/GenBank/DDBJ databases">
        <authorList>
            <person name="Mendez C."/>
            <person name="Richter M."/>
            <person name="Ferrer M."/>
            <person name="Sanchez J."/>
        </authorList>
    </citation>
    <scope>NUCLEOTIDE SEQUENCE</scope>
</reference>
<name>T1A0Y9_9ZZZZ</name>
<sequence>VEHNGKPLSWRAAHESLDTAAARVFTVFNVEQCEGLDPEKLKPLPEQGPPIDAHTRGEFLMAAMRADGIAFKVGGDGACYVSSLDTIQLPERDRFISQERYYATALHEIGHATGATQRLAREGITGEHRFGSEAYAREELRAELASAFLSAETGIAGRVGASRPGSVESNIENQHKAYLQSWAKVLKADKNEFFRAAKEAGEAADYVLVRERELEQALEHAGVTPHQASVIEAACAQHDLQECGGVIDGRHGELLRIESSANGDFALRDPATREPLGTVASREAALSRALGERQRAVTEDVATVEAEEGVER</sequence>
<accession>T1A0Y9</accession>
<gene>
    <name evidence="2" type="ORF">B2A_06083</name>
</gene>
<feature type="domain" description="Polyvalent protein metallopeptidase" evidence="1">
    <location>
        <begin position="63"/>
        <end position="198"/>
    </location>
</feature>